<sequence>LKHELATLQQGSMSVSSYYSMLRSIWESISELKPRHSWTCNGICHWHDYVQMEYAMHFLMGLNESYGSIRGQILSIDPFPSITLIFSLVVQEEKQREIGASVSTFNSTNDASQSHAFAAKDSKYQSDHKFNANSKNQPLYAHCGRLRHTQDKCFKLHGFPPNYKKNKPSSSNTESKTVNQVSTPIYVPDFHLTAQQYGQLMSLLQAQTSN</sequence>
<gene>
    <name evidence="1" type="ORF">glysoja_034169</name>
</gene>
<accession>A0A0B2QMS7</accession>
<dbReference type="PANTHER" id="PTHR34222">
    <property type="entry name" value="GAG_PRE-INTEGRS DOMAIN-CONTAINING PROTEIN"/>
    <property type="match status" value="1"/>
</dbReference>
<dbReference type="Proteomes" id="UP000053555">
    <property type="component" value="Unassembled WGS sequence"/>
</dbReference>
<dbReference type="AlphaFoldDB" id="A0A0B2QMS7"/>
<dbReference type="EMBL" id="KN658116">
    <property type="protein sequence ID" value="KHN21047.1"/>
    <property type="molecule type" value="Genomic_DNA"/>
</dbReference>
<evidence type="ECO:0008006" key="2">
    <source>
        <dbReference type="Google" id="ProtNLM"/>
    </source>
</evidence>
<organism evidence="1">
    <name type="scientific">Glycine soja</name>
    <name type="common">Wild soybean</name>
    <dbReference type="NCBI Taxonomy" id="3848"/>
    <lineage>
        <taxon>Eukaryota</taxon>
        <taxon>Viridiplantae</taxon>
        <taxon>Streptophyta</taxon>
        <taxon>Embryophyta</taxon>
        <taxon>Tracheophyta</taxon>
        <taxon>Spermatophyta</taxon>
        <taxon>Magnoliopsida</taxon>
        <taxon>eudicotyledons</taxon>
        <taxon>Gunneridae</taxon>
        <taxon>Pentapetalae</taxon>
        <taxon>rosids</taxon>
        <taxon>fabids</taxon>
        <taxon>Fabales</taxon>
        <taxon>Fabaceae</taxon>
        <taxon>Papilionoideae</taxon>
        <taxon>50 kb inversion clade</taxon>
        <taxon>NPAAA clade</taxon>
        <taxon>indigoferoid/millettioid clade</taxon>
        <taxon>Phaseoleae</taxon>
        <taxon>Glycine</taxon>
        <taxon>Glycine subgen. Soja</taxon>
    </lineage>
</organism>
<dbReference type="PANTHER" id="PTHR34222:SF99">
    <property type="entry name" value="PROTEIN, PUTATIVE-RELATED"/>
    <property type="match status" value="1"/>
</dbReference>
<reference evidence="1" key="1">
    <citation type="submission" date="2014-07" db="EMBL/GenBank/DDBJ databases">
        <title>Identification of a novel salt tolerance gene in wild soybean by whole-genome sequencing.</title>
        <authorList>
            <person name="Lam H.-M."/>
            <person name="Qi X."/>
            <person name="Li M.-W."/>
            <person name="Liu X."/>
            <person name="Xie M."/>
            <person name="Ni M."/>
            <person name="Xu X."/>
        </authorList>
    </citation>
    <scope>NUCLEOTIDE SEQUENCE [LARGE SCALE GENOMIC DNA]</scope>
    <source>
        <tissue evidence="1">Root</tissue>
    </source>
</reference>
<proteinExistence type="predicted"/>
<feature type="non-terminal residue" evidence="1">
    <location>
        <position position="210"/>
    </location>
</feature>
<evidence type="ECO:0000313" key="1">
    <source>
        <dbReference type="EMBL" id="KHN21047.1"/>
    </source>
</evidence>
<name>A0A0B2QMS7_GLYSO</name>
<feature type="non-terminal residue" evidence="1">
    <location>
        <position position="1"/>
    </location>
</feature>
<protein>
    <recommendedName>
        <fullName evidence="2">Retrotransposon gag domain-containing protein</fullName>
    </recommendedName>
</protein>